<protein>
    <submittedName>
        <fullName evidence="9">ZIP family metal transporter</fullName>
    </submittedName>
</protein>
<evidence type="ECO:0000256" key="8">
    <source>
        <dbReference type="SAM" id="Phobius"/>
    </source>
</evidence>
<feature type="transmembrane region" description="Helical" evidence="8">
    <location>
        <begin position="261"/>
        <end position="278"/>
    </location>
</feature>
<dbReference type="AlphaFoldDB" id="A0A9D1FHC1"/>
<feature type="transmembrane region" description="Helical" evidence="8">
    <location>
        <begin position="168"/>
        <end position="189"/>
    </location>
</feature>
<feature type="transmembrane region" description="Helical" evidence="8">
    <location>
        <begin position="130"/>
        <end position="148"/>
    </location>
</feature>
<sequence length="279" mass="29303">MNELITLIEATALAGIGGTGLGGVIGALFKRDSKKTVSLLLSFAGGVMTAIVCFDLIISAINTKTNVFVISLGICAGVLVVYLLNFIIDRRTNHEVHHINTNHPQTADDLDELIHSNHLSAHIEKKDTRFSLFIAGLIMACAIALHNVPEGMTIGASFVNSGSALQGSALVLAVLIGLHNIPEGMAISVPLINGGIKRRKAIFLTALAGAPTILGAIIGYLIGDMGALGLALSLSFASGAMLYVTFGEIIPQSILMYRSKLPAFFVIIGILVGLIVIYT</sequence>
<keyword evidence="5" id="KW-0862">Zinc</keyword>
<name>A0A9D1FHC1_9BACT</name>
<dbReference type="GO" id="GO:0005385">
    <property type="term" value="F:zinc ion transmembrane transporter activity"/>
    <property type="evidence" value="ECO:0007669"/>
    <property type="project" value="TreeGrafter"/>
</dbReference>
<feature type="transmembrane region" description="Helical" evidence="8">
    <location>
        <begin position="36"/>
        <end position="61"/>
    </location>
</feature>
<keyword evidence="4 8" id="KW-0812">Transmembrane</keyword>
<feature type="transmembrane region" description="Helical" evidence="8">
    <location>
        <begin position="6"/>
        <end position="29"/>
    </location>
</feature>
<reference evidence="9" key="1">
    <citation type="submission" date="2020-10" db="EMBL/GenBank/DDBJ databases">
        <authorList>
            <person name="Gilroy R."/>
        </authorList>
    </citation>
    <scope>NUCLEOTIDE SEQUENCE</scope>
    <source>
        <strain evidence="9">CHK152-2871</strain>
    </source>
</reference>
<dbReference type="PANTHER" id="PTHR11040:SF211">
    <property type="entry name" value="ZINC TRANSPORTER ZIP11"/>
    <property type="match status" value="1"/>
</dbReference>
<dbReference type="Proteomes" id="UP000886865">
    <property type="component" value="Unassembled WGS sequence"/>
</dbReference>
<comment type="subcellular location">
    <subcellularLocation>
        <location evidence="1">Cell membrane</location>
        <topology evidence="1">Multi-pass membrane protein</topology>
    </subcellularLocation>
</comment>
<evidence type="ECO:0000313" key="9">
    <source>
        <dbReference type="EMBL" id="HIS73548.1"/>
    </source>
</evidence>
<feature type="transmembrane region" description="Helical" evidence="8">
    <location>
        <begin position="67"/>
        <end position="88"/>
    </location>
</feature>
<keyword evidence="6 8" id="KW-1133">Transmembrane helix</keyword>
<accession>A0A9D1FHC1</accession>
<evidence type="ECO:0000256" key="4">
    <source>
        <dbReference type="ARBA" id="ARBA00022692"/>
    </source>
</evidence>
<dbReference type="PANTHER" id="PTHR11040">
    <property type="entry name" value="ZINC/IRON TRANSPORTER"/>
    <property type="match status" value="1"/>
</dbReference>
<dbReference type="InterPro" id="IPR003689">
    <property type="entry name" value="ZIP"/>
</dbReference>
<evidence type="ECO:0000313" key="10">
    <source>
        <dbReference type="Proteomes" id="UP000886865"/>
    </source>
</evidence>
<dbReference type="GO" id="GO:0005886">
    <property type="term" value="C:plasma membrane"/>
    <property type="evidence" value="ECO:0007669"/>
    <property type="project" value="UniProtKB-SubCell"/>
</dbReference>
<reference evidence="9" key="2">
    <citation type="journal article" date="2021" name="PeerJ">
        <title>Extensive microbial diversity within the chicken gut microbiome revealed by metagenomics and culture.</title>
        <authorList>
            <person name="Gilroy R."/>
            <person name="Ravi A."/>
            <person name="Getino M."/>
            <person name="Pursley I."/>
            <person name="Horton D.L."/>
            <person name="Alikhan N.F."/>
            <person name="Baker D."/>
            <person name="Gharbi K."/>
            <person name="Hall N."/>
            <person name="Watson M."/>
            <person name="Adriaenssens E.M."/>
            <person name="Foster-Nyarko E."/>
            <person name="Jarju S."/>
            <person name="Secka A."/>
            <person name="Antonio M."/>
            <person name="Oren A."/>
            <person name="Chaudhuri R.R."/>
            <person name="La Ragione R."/>
            <person name="Hildebrand F."/>
            <person name="Pallen M.J."/>
        </authorList>
    </citation>
    <scope>NUCLEOTIDE SEQUENCE</scope>
    <source>
        <strain evidence="9">CHK152-2871</strain>
    </source>
</reference>
<gene>
    <name evidence="9" type="ORF">IAA86_00845</name>
</gene>
<feature type="transmembrane region" description="Helical" evidence="8">
    <location>
        <begin position="201"/>
        <end position="222"/>
    </location>
</feature>
<comment type="caution">
    <text evidence="9">The sequence shown here is derived from an EMBL/GenBank/DDBJ whole genome shotgun (WGS) entry which is preliminary data.</text>
</comment>
<evidence type="ECO:0000256" key="2">
    <source>
        <dbReference type="ARBA" id="ARBA00006939"/>
    </source>
</evidence>
<evidence type="ECO:0000256" key="7">
    <source>
        <dbReference type="ARBA" id="ARBA00023136"/>
    </source>
</evidence>
<evidence type="ECO:0000256" key="5">
    <source>
        <dbReference type="ARBA" id="ARBA00022833"/>
    </source>
</evidence>
<evidence type="ECO:0000256" key="6">
    <source>
        <dbReference type="ARBA" id="ARBA00022989"/>
    </source>
</evidence>
<organism evidence="9 10">
    <name type="scientific">Candidatus Galligastranaerophilus intestinavium</name>
    <dbReference type="NCBI Taxonomy" id="2840836"/>
    <lineage>
        <taxon>Bacteria</taxon>
        <taxon>Candidatus Galligastranaerophilus</taxon>
    </lineage>
</organism>
<evidence type="ECO:0000256" key="1">
    <source>
        <dbReference type="ARBA" id="ARBA00004651"/>
    </source>
</evidence>
<feature type="transmembrane region" description="Helical" evidence="8">
    <location>
        <begin position="228"/>
        <end position="249"/>
    </location>
</feature>
<evidence type="ECO:0000256" key="3">
    <source>
        <dbReference type="ARBA" id="ARBA00022475"/>
    </source>
</evidence>
<proteinExistence type="inferred from homology"/>
<keyword evidence="7 8" id="KW-0472">Membrane</keyword>
<comment type="similarity">
    <text evidence="2">Belongs to the ZIP transporter (TC 2.A.5) family.</text>
</comment>
<dbReference type="EMBL" id="DVJQ01000008">
    <property type="protein sequence ID" value="HIS73548.1"/>
    <property type="molecule type" value="Genomic_DNA"/>
</dbReference>
<keyword evidence="3" id="KW-1003">Cell membrane</keyword>
<dbReference type="Pfam" id="PF02535">
    <property type="entry name" value="Zip"/>
    <property type="match status" value="1"/>
</dbReference>